<evidence type="ECO:0000256" key="11">
    <source>
        <dbReference type="ARBA" id="ARBA00023180"/>
    </source>
</evidence>
<dbReference type="PANTHER" id="PTHR46513">
    <property type="entry name" value="VITELLOGENIN RECEPTOR-LIKE PROTEIN-RELATED-RELATED"/>
    <property type="match status" value="1"/>
</dbReference>
<keyword evidence="8" id="KW-0084">Basement membrane</keyword>
<dbReference type="PROSITE" id="PS51120">
    <property type="entry name" value="LDLRB"/>
    <property type="match status" value="3"/>
</dbReference>
<keyword evidence="7" id="KW-0106">Calcium</keyword>
<comment type="caution">
    <text evidence="12">Lacks conserved residue(s) required for the propagation of feature annotation.</text>
</comment>
<dbReference type="Pfam" id="PF10036">
    <property type="entry name" value="RLL"/>
    <property type="match status" value="2"/>
</dbReference>
<dbReference type="PROSITE" id="PS00010">
    <property type="entry name" value="ASX_HYDROXYL"/>
    <property type="match status" value="1"/>
</dbReference>
<dbReference type="InterPro" id="IPR011042">
    <property type="entry name" value="6-blade_b-propeller_TolB-like"/>
</dbReference>
<feature type="disulfide bond" evidence="12">
    <location>
        <begin position="1172"/>
        <end position="1189"/>
    </location>
</feature>
<dbReference type="InterPro" id="IPR003886">
    <property type="entry name" value="NIDO_dom"/>
</dbReference>
<keyword evidence="5" id="KW-0732">Signal</keyword>
<evidence type="ECO:0000256" key="4">
    <source>
        <dbReference type="ARBA" id="ARBA00022536"/>
    </source>
</evidence>
<dbReference type="EMBL" id="CACVKT020001833">
    <property type="protein sequence ID" value="CAC5372071.1"/>
    <property type="molecule type" value="Genomic_DNA"/>
</dbReference>
<evidence type="ECO:0000256" key="3">
    <source>
        <dbReference type="ARBA" id="ARBA00022530"/>
    </source>
</evidence>
<evidence type="ECO:0000256" key="12">
    <source>
        <dbReference type="PROSITE-ProRule" id="PRU00076"/>
    </source>
</evidence>
<dbReference type="InterPro" id="IPR000033">
    <property type="entry name" value="LDLR_classB_rpt"/>
</dbReference>
<evidence type="ECO:0000259" key="16">
    <source>
        <dbReference type="PROSITE" id="PS51220"/>
    </source>
</evidence>
<dbReference type="InterPro" id="IPR006605">
    <property type="entry name" value="G2_nidogen/fibulin_G2F"/>
</dbReference>
<dbReference type="InterPro" id="IPR019265">
    <property type="entry name" value="RTRAF"/>
</dbReference>
<evidence type="ECO:0000259" key="15">
    <source>
        <dbReference type="PROSITE" id="PS50993"/>
    </source>
</evidence>
<dbReference type="Pfam" id="PF06119">
    <property type="entry name" value="NIDO"/>
    <property type="match status" value="1"/>
</dbReference>
<dbReference type="InterPro" id="IPR009017">
    <property type="entry name" value="GFP"/>
</dbReference>
<evidence type="ECO:0000256" key="5">
    <source>
        <dbReference type="ARBA" id="ARBA00022729"/>
    </source>
</evidence>
<dbReference type="SUPFAM" id="SSF54511">
    <property type="entry name" value="GFP-like"/>
    <property type="match status" value="1"/>
</dbReference>
<feature type="repeat" description="LDL-receptor class B" evidence="13">
    <location>
        <begin position="1425"/>
        <end position="1469"/>
    </location>
</feature>
<keyword evidence="10 12" id="KW-1015">Disulfide bond</keyword>
<dbReference type="SMART" id="SM00539">
    <property type="entry name" value="NIDO"/>
    <property type="match status" value="1"/>
</dbReference>
<dbReference type="InterPro" id="IPR009030">
    <property type="entry name" value="Growth_fac_rcpt_cys_sf"/>
</dbReference>
<dbReference type="PROSITE" id="PS01187">
    <property type="entry name" value="EGF_CA"/>
    <property type="match status" value="1"/>
</dbReference>
<name>A0A6J8APW2_MYTCO</name>
<keyword evidence="11" id="KW-0325">Glycoprotein</keyword>
<dbReference type="OrthoDB" id="6375837at2759"/>
<keyword evidence="3" id="KW-0272">Extracellular matrix</keyword>
<keyword evidence="18" id="KW-1185">Reference proteome</keyword>
<dbReference type="PROSITE" id="PS51220">
    <property type="entry name" value="NIDO"/>
    <property type="match status" value="1"/>
</dbReference>
<comment type="subcellular location">
    <subcellularLocation>
        <location evidence="1">Secreted</location>
        <location evidence="1">Extracellular space</location>
        <location evidence="1">Extracellular matrix</location>
        <location evidence="1">Basement membrane</location>
    </subcellularLocation>
</comment>
<dbReference type="Pfam" id="PF12947">
    <property type="entry name" value="EGF_3"/>
    <property type="match status" value="4"/>
</dbReference>
<dbReference type="CDD" id="cd00053">
    <property type="entry name" value="EGF"/>
    <property type="match status" value="1"/>
</dbReference>
<dbReference type="GO" id="GO:0060070">
    <property type="term" value="P:canonical Wnt signaling pathway"/>
    <property type="evidence" value="ECO:0007669"/>
    <property type="project" value="TreeGrafter"/>
</dbReference>
<evidence type="ECO:0000256" key="2">
    <source>
        <dbReference type="ARBA" id="ARBA00022525"/>
    </source>
</evidence>
<evidence type="ECO:0000256" key="13">
    <source>
        <dbReference type="PROSITE-ProRule" id="PRU00461"/>
    </source>
</evidence>
<dbReference type="Gene3D" id="2.40.155.10">
    <property type="entry name" value="Green fluorescent protein"/>
    <property type="match status" value="1"/>
</dbReference>
<evidence type="ECO:0000256" key="8">
    <source>
        <dbReference type="ARBA" id="ARBA00022869"/>
    </source>
</evidence>
<feature type="repeat" description="LDL-receptor class B" evidence="13">
    <location>
        <begin position="1340"/>
        <end position="1381"/>
    </location>
</feature>
<reference evidence="17 18" key="1">
    <citation type="submission" date="2020-06" db="EMBL/GenBank/DDBJ databases">
        <authorList>
            <person name="Li R."/>
            <person name="Bekaert M."/>
        </authorList>
    </citation>
    <scope>NUCLEOTIDE SEQUENCE [LARGE SCALE GENOMIC DNA]</scope>
    <source>
        <strain evidence="18">wild</strain>
    </source>
</reference>
<keyword evidence="2" id="KW-0964">Secreted</keyword>
<dbReference type="GO" id="GO:0007160">
    <property type="term" value="P:cell-matrix adhesion"/>
    <property type="evidence" value="ECO:0007669"/>
    <property type="project" value="InterPro"/>
</dbReference>
<dbReference type="Pfam" id="PF00058">
    <property type="entry name" value="Ldl_recept_b"/>
    <property type="match status" value="3"/>
</dbReference>
<dbReference type="CDD" id="cd00255">
    <property type="entry name" value="nidG2"/>
    <property type="match status" value="1"/>
</dbReference>
<dbReference type="InterPro" id="IPR001881">
    <property type="entry name" value="EGF-like_Ca-bd_dom"/>
</dbReference>
<accession>A0A6J8APW2</accession>
<dbReference type="PANTHER" id="PTHR46513:SF6">
    <property type="entry name" value="NIDOGEN-1"/>
    <property type="match status" value="1"/>
</dbReference>
<feature type="domain" description="EGF-like" evidence="14">
    <location>
        <begin position="1249"/>
        <end position="1289"/>
    </location>
</feature>
<feature type="domain" description="EGF-like" evidence="14">
    <location>
        <begin position="1042"/>
        <end position="1079"/>
    </location>
</feature>
<evidence type="ECO:0000256" key="6">
    <source>
        <dbReference type="ARBA" id="ARBA00022737"/>
    </source>
</evidence>
<dbReference type="InterPro" id="IPR018097">
    <property type="entry name" value="EGF_Ca-bd_CS"/>
</dbReference>
<dbReference type="InterPro" id="IPR000742">
    <property type="entry name" value="EGF"/>
</dbReference>
<feature type="domain" description="EGF-like" evidence="14">
    <location>
        <begin position="1121"/>
        <end position="1162"/>
    </location>
</feature>
<dbReference type="SMART" id="SM00135">
    <property type="entry name" value="LY"/>
    <property type="match status" value="4"/>
</dbReference>
<keyword evidence="4 12" id="KW-0245">EGF-like domain</keyword>
<dbReference type="Gene3D" id="2.120.10.30">
    <property type="entry name" value="TolB, C-terminal domain"/>
    <property type="match status" value="1"/>
</dbReference>
<evidence type="ECO:0000256" key="9">
    <source>
        <dbReference type="ARBA" id="ARBA00022889"/>
    </source>
</evidence>
<feature type="domain" description="EGF-like" evidence="14">
    <location>
        <begin position="872"/>
        <end position="912"/>
    </location>
</feature>
<evidence type="ECO:0000256" key="7">
    <source>
        <dbReference type="ARBA" id="ARBA00022837"/>
    </source>
</evidence>
<dbReference type="Pfam" id="PF07474">
    <property type="entry name" value="G2F"/>
    <property type="match status" value="1"/>
</dbReference>
<dbReference type="PROSITE" id="PS50026">
    <property type="entry name" value="EGF_3"/>
    <property type="match status" value="9"/>
</dbReference>
<protein>
    <submittedName>
        <fullName evidence="17">NID</fullName>
    </submittedName>
</protein>
<keyword evidence="6" id="KW-0677">Repeat</keyword>
<dbReference type="GO" id="GO:0005509">
    <property type="term" value="F:calcium ion binding"/>
    <property type="evidence" value="ECO:0007669"/>
    <property type="project" value="InterPro"/>
</dbReference>
<dbReference type="FunFam" id="2.120.10.30:FF:000241">
    <property type="entry name" value="Low-density lipoprotein receptor-related protein 6"/>
    <property type="match status" value="1"/>
</dbReference>
<feature type="disulfide bond" evidence="12">
    <location>
        <begin position="1131"/>
        <end position="1148"/>
    </location>
</feature>
<organism evidence="17 18">
    <name type="scientific">Mytilus coruscus</name>
    <name type="common">Sea mussel</name>
    <dbReference type="NCBI Taxonomy" id="42192"/>
    <lineage>
        <taxon>Eukaryota</taxon>
        <taxon>Metazoa</taxon>
        <taxon>Spiralia</taxon>
        <taxon>Lophotrochozoa</taxon>
        <taxon>Mollusca</taxon>
        <taxon>Bivalvia</taxon>
        <taxon>Autobranchia</taxon>
        <taxon>Pteriomorphia</taxon>
        <taxon>Mytilida</taxon>
        <taxon>Mytiloidea</taxon>
        <taxon>Mytilidae</taxon>
        <taxon>Mytilinae</taxon>
        <taxon>Mytilus</taxon>
    </lineage>
</organism>
<dbReference type="GO" id="GO:0042813">
    <property type="term" value="F:Wnt receptor activity"/>
    <property type="evidence" value="ECO:0007669"/>
    <property type="project" value="TreeGrafter"/>
</dbReference>
<gene>
    <name evidence="17" type="ORF">MCOR_10306</name>
</gene>
<feature type="repeat" description="LDL-receptor class B" evidence="13">
    <location>
        <begin position="1382"/>
        <end position="1424"/>
    </location>
</feature>
<feature type="disulfide bond" evidence="12">
    <location>
        <begin position="1008"/>
        <end position="1025"/>
    </location>
</feature>
<feature type="domain" description="NIDO" evidence="16">
    <location>
        <begin position="436"/>
        <end position="588"/>
    </location>
</feature>
<dbReference type="PROSITE" id="PS01186">
    <property type="entry name" value="EGF_2"/>
    <property type="match status" value="9"/>
</dbReference>
<dbReference type="SMART" id="SM00181">
    <property type="entry name" value="EGF"/>
    <property type="match status" value="11"/>
</dbReference>
<dbReference type="GO" id="GO:0005604">
    <property type="term" value="C:basement membrane"/>
    <property type="evidence" value="ECO:0007669"/>
    <property type="project" value="UniProtKB-SubCell"/>
</dbReference>
<dbReference type="GO" id="GO:0017147">
    <property type="term" value="F:Wnt-protein binding"/>
    <property type="evidence" value="ECO:0007669"/>
    <property type="project" value="TreeGrafter"/>
</dbReference>
<dbReference type="CDD" id="cd00054">
    <property type="entry name" value="EGF_CA"/>
    <property type="match status" value="1"/>
</dbReference>
<evidence type="ECO:0000313" key="17">
    <source>
        <dbReference type="EMBL" id="CAC5372071.1"/>
    </source>
</evidence>
<dbReference type="InterPro" id="IPR050778">
    <property type="entry name" value="Cueball_EGF_LRP_Nidogen"/>
</dbReference>
<dbReference type="SMART" id="SM00682">
    <property type="entry name" value="G2F"/>
    <property type="match status" value="1"/>
</dbReference>
<feature type="disulfide bond" evidence="12">
    <location>
        <begin position="964"/>
        <end position="981"/>
    </location>
</feature>
<keyword evidence="9" id="KW-0130">Cell adhesion</keyword>
<dbReference type="SMART" id="SM00179">
    <property type="entry name" value="EGF_CA"/>
    <property type="match status" value="6"/>
</dbReference>
<dbReference type="InterPro" id="IPR024731">
    <property type="entry name" value="NELL2-like_EGF"/>
</dbReference>
<feature type="domain" description="EGF-like" evidence="14">
    <location>
        <begin position="997"/>
        <end position="1039"/>
    </location>
</feature>
<sequence>MFKRKLLALDYPQPETFNTEDENYFRNFIVWLEDQKIRHYKIEERTGLRNMPSSDWTKHFQQYLEDLGCPYQQSQRTLLIDWILGYSVRLEYGDNGKIVGYSFRLEYWNNGKILGYSVRLENWDNGKLLGYSVRLEYGDNVDQYKTVTPEKVTQSKAPPGVSSNPLDNLDFDDPDFKAGIQSLSMILKVPPYQDHLEQLKAICLVVKDRLSKEALEKAEKYKEDNIEHLELEKTSLGFDTGDYIINEAAKILRLIHIRDLRDLQNQINQAIVAVQALIANPKTDSRLGKVGRMTFGILINCNKYVSIRHIHIHMKIVCHLLQKDDTHLDVPCLWTVSIRWFHPLPPDTSLLCIFGCSLAVPFSLFFPSGDDRGDKVLQSGDDVSSDEIALQTPIAYYDDRYSSIFVNNNGHLSFESELPAYQSTLILPIGFKVLAAFLSDIDTTYAGTLYYRETDEADLLQRAALDVHAHFADFDNYMPTSLFIATWDHVGFYKENDTLLNTFQIVIASDGQDSFICYHYLDDGINWITSSGKESPYYPDPPAQAGFDSGEGRRYYRLPNSGTKQVKDLATSSNINVPGAWIYRIGRTNGGNILSPDLNTGDVTIFEPDMGSDTCLEGAKTCHINAQCVDFEKGFCCECMTPFYGNGLSCLKPGVAQRLNGKLNGVLNSQSLTNLDMHAYVVTADGRAYTAISRIPRAIGAQMLTLNTIGGIVGWMFAATQSDRAKNGYMLTGGEFNRTAVIKYQSGQTAVVRQQFFGHDALDSIALQTTIEGTIPDIINGVKITIDDYKEEYRRVSPGVIKSFSTRTYRMNEVAYKYTWDQTITFKECQHDPSRLISDSMRLGVTRNFVVYDDQNDVVRYAMSNKIGIMTGMDPCLEGVQNCDSNSNCIPRGDQYDCVCKTGFSGDGRVCTDIDECTADLNICDVNARCYNVPGSFQCQCNSGYRGDGRSCVKEVVLCGDSTCHDRARCVYNSDLQRPMCECNTGFTGDGTRCEPIQFGCNEVSGVCHEDAECVYDVDDEKYKCQCNEGFSGDGVSCERSEIADCNCDRNAECLWDIVMFAYRCICLPGFTGDGRTCSRIEVPSVCSNCHVNARCVYDEITRQHECVCSKGWTGDGTDCQMEDCRVTQNCDRNADCVNDVIVGKFRCLCKNGFMGDGYRCEPEGCNMYNDCDINAQCVVDNRVNRYRCVCNTGYDGDGKVCISRVVPCNQVNNCGPNAQCLYDPDSSSYRCRCSAGYQGDGYRCEPRGLDSCRRDPRVCDRHASCILNVDIYACVCNDNYRGDGRRCEPMSNRDNYLLFSRGYTIHKVPYIQTEDDMGQRVLSKPDQLIIDVDTDCVDGDIYWTDVSGGKISRAKLDGSNETVIIIGQSSPEGIAIDWLSRNLFWTDSGLDIIQVSMLNGTYRKTLVSEDLVNPRAIVADPNQGMIYWTDWNRGAPKIEKAYMDGTHREVLVDTDLRLPNGLTLDLYTNQLCWGDAGTSTIECIRTDGVGRATLTDEAPYPFGLTFSGSSIYWSDWTIQNGVSSVNRNGQVSDESLSLPIGGNGKLYGITAVRAQCPRINNACARNNGGCTFLCLPTPNGKDNRKSS</sequence>
<dbReference type="PROSITE" id="PS50993">
    <property type="entry name" value="NIDOGEN_G2"/>
    <property type="match status" value="1"/>
</dbReference>
<dbReference type="InterPro" id="IPR000152">
    <property type="entry name" value="EGF-type_Asp/Asn_hydroxyl_site"/>
</dbReference>
<dbReference type="SUPFAM" id="SSF57184">
    <property type="entry name" value="Growth factor receptor domain"/>
    <property type="match status" value="3"/>
</dbReference>
<evidence type="ECO:0000256" key="10">
    <source>
        <dbReference type="ARBA" id="ARBA00023157"/>
    </source>
</evidence>
<feature type="disulfide bond" evidence="12">
    <location>
        <begin position="1215"/>
        <end position="1232"/>
    </location>
</feature>
<feature type="disulfide bond" evidence="12">
    <location>
        <begin position="1048"/>
        <end position="1065"/>
    </location>
</feature>
<feature type="domain" description="EGF-like" evidence="14">
    <location>
        <begin position="1163"/>
        <end position="1203"/>
    </location>
</feature>
<feature type="domain" description="EGF-like" evidence="14">
    <location>
        <begin position="955"/>
        <end position="995"/>
    </location>
</feature>
<evidence type="ECO:0000256" key="1">
    <source>
        <dbReference type="ARBA" id="ARBA00004302"/>
    </source>
</evidence>
<dbReference type="FunFam" id="2.10.25.10:FF:000038">
    <property type="entry name" value="Fibrillin 2"/>
    <property type="match status" value="1"/>
</dbReference>
<feature type="domain" description="EGF-like" evidence="14">
    <location>
        <begin position="1205"/>
        <end position="1246"/>
    </location>
</feature>
<dbReference type="SUPFAM" id="SSF63825">
    <property type="entry name" value="YWTD domain"/>
    <property type="match status" value="1"/>
</dbReference>
<evidence type="ECO:0000259" key="14">
    <source>
        <dbReference type="PROSITE" id="PS50026"/>
    </source>
</evidence>
<proteinExistence type="predicted"/>
<dbReference type="GO" id="GO:0005886">
    <property type="term" value="C:plasma membrane"/>
    <property type="evidence" value="ECO:0007669"/>
    <property type="project" value="TreeGrafter"/>
</dbReference>
<feature type="domain" description="EGF-like" evidence="14">
    <location>
        <begin position="913"/>
        <end position="953"/>
    </location>
</feature>
<evidence type="ECO:0000313" key="18">
    <source>
        <dbReference type="Proteomes" id="UP000507470"/>
    </source>
</evidence>
<feature type="domain" description="Nidogen G2 beta-barrel" evidence="15">
    <location>
        <begin position="655"/>
        <end position="877"/>
    </location>
</feature>
<dbReference type="Gene3D" id="2.10.25.10">
    <property type="entry name" value="Laminin"/>
    <property type="match status" value="10"/>
</dbReference>
<dbReference type="Proteomes" id="UP000507470">
    <property type="component" value="Unassembled WGS sequence"/>
</dbReference>